<evidence type="ECO:0000313" key="10">
    <source>
        <dbReference type="Proteomes" id="UP000799291"/>
    </source>
</evidence>
<dbReference type="InterPro" id="IPR036736">
    <property type="entry name" value="ACP-like_sf"/>
</dbReference>
<dbReference type="GO" id="GO:0005737">
    <property type="term" value="C:cytoplasm"/>
    <property type="evidence" value="ECO:0007669"/>
    <property type="project" value="TreeGrafter"/>
</dbReference>
<dbReference type="Gene3D" id="3.40.50.12780">
    <property type="entry name" value="N-terminal domain of ligase-like"/>
    <property type="match status" value="4"/>
</dbReference>
<dbReference type="Pfam" id="PF00550">
    <property type="entry name" value="PP-binding"/>
    <property type="match status" value="6"/>
</dbReference>
<dbReference type="GO" id="GO:0010106">
    <property type="term" value="P:cellular response to iron ion starvation"/>
    <property type="evidence" value="ECO:0007669"/>
    <property type="project" value="UniProtKB-ARBA"/>
</dbReference>
<evidence type="ECO:0000256" key="1">
    <source>
        <dbReference type="ARBA" id="ARBA00004924"/>
    </source>
</evidence>
<dbReference type="OrthoDB" id="416786at2759"/>
<keyword evidence="4" id="KW-0597">Phosphoprotein</keyword>
<dbReference type="NCBIfam" id="TIGR01733">
    <property type="entry name" value="AA-adenyl-dom"/>
    <property type="match status" value="3"/>
</dbReference>
<dbReference type="Pfam" id="PF00668">
    <property type="entry name" value="Condensation"/>
    <property type="match status" value="6"/>
</dbReference>
<dbReference type="PANTHER" id="PTHR45527:SF1">
    <property type="entry name" value="FATTY ACID SYNTHASE"/>
    <property type="match status" value="1"/>
</dbReference>
<dbReference type="PROSITE" id="PS00455">
    <property type="entry name" value="AMP_BINDING"/>
    <property type="match status" value="1"/>
</dbReference>
<dbReference type="CDD" id="cd05918">
    <property type="entry name" value="A_NRPS_SidN3_like"/>
    <property type="match status" value="4"/>
</dbReference>
<dbReference type="FunFam" id="3.30.300.30:FF:000033">
    <property type="entry name" value="Nonribosomal siderophore peptide synthase SidC"/>
    <property type="match status" value="1"/>
</dbReference>
<dbReference type="FunFam" id="3.30.300.30:FF:000015">
    <property type="entry name" value="Nonribosomal peptide synthase SidD"/>
    <property type="match status" value="2"/>
</dbReference>
<feature type="domain" description="Carrier" evidence="8">
    <location>
        <begin position="4280"/>
        <end position="4356"/>
    </location>
</feature>
<feature type="domain" description="Carrier" evidence="8">
    <location>
        <begin position="536"/>
        <end position="609"/>
    </location>
</feature>
<dbReference type="SUPFAM" id="SSF52777">
    <property type="entry name" value="CoA-dependent acyltransferases"/>
    <property type="match status" value="12"/>
</dbReference>
<dbReference type="InterPro" id="IPR000873">
    <property type="entry name" value="AMP-dep_synth/lig_dom"/>
</dbReference>
<dbReference type="GO" id="GO:0031169">
    <property type="term" value="P:ferrichrome biosynthetic process"/>
    <property type="evidence" value="ECO:0007669"/>
    <property type="project" value="UniProtKB-ARBA"/>
</dbReference>
<protein>
    <submittedName>
        <fullName evidence="9">Nonribosomal peptide synthetase 2</fullName>
    </submittedName>
</protein>
<evidence type="ECO:0000256" key="7">
    <source>
        <dbReference type="ARBA" id="ARBA00029454"/>
    </source>
</evidence>
<comment type="similarity">
    <text evidence="2">Belongs to the ATP-dependent AMP-binding enzyme family.</text>
</comment>
<keyword evidence="3" id="KW-0596">Phosphopantetheine</keyword>
<dbReference type="Proteomes" id="UP000799291">
    <property type="component" value="Unassembled WGS sequence"/>
</dbReference>
<evidence type="ECO:0000259" key="8">
    <source>
        <dbReference type="PROSITE" id="PS50075"/>
    </source>
</evidence>
<dbReference type="CDD" id="cd19542">
    <property type="entry name" value="CT_NRPS-like"/>
    <property type="match status" value="2"/>
</dbReference>
<dbReference type="Gene3D" id="3.30.559.30">
    <property type="entry name" value="Nonribosomal peptide synthetase, condensation domain"/>
    <property type="match status" value="6"/>
</dbReference>
<gene>
    <name evidence="9" type="ORF">K458DRAFT_296854</name>
</gene>
<keyword evidence="5" id="KW-0436">Ligase</keyword>
<dbReference type="InterPro" id="IPR020806">
    <property type="entry name" value="PKS_PP-bd"/>
</dbReference>
<comment type="similarity">
    <text evidence="7">Belongs to the NRP synthetase family.</text>
</comment>
<reference evidence="9" key="1">
    <citation type="journal article" date="2020" name="Stud. Mycol.">
        <title>101 Dothideomycetes genomes: a test case for predicting lifestyles and emergence of pathogens.</title>
        <authorList>
            <person name="Haridas S."/>
            <person name="Albert R."/>
            <person name="Binder M."/>
            <person name="Bloem J."/>
            <person name="Labutti K."/>
            <person name="Salamov A."/>
            <person name="Andreopoulos B."/>
            <person name="Baker S."/>
            <person name="Barry K."/>
            <person name="Bills G."/>
            <person name="Bluhm B."/>
            <person name="Cannon C."/>
            <person name="Castanera R."/>
            <person name="Culley D."/>
            <person name="Daum C."/>
            <person name="Ezra D."/>
            <person name="Gonzalez J."/>
            <person name="Henrissat B."/>
            <person name="Kuo A."/>
            <person name="Liang C."/>
            <person name="Lipzen A."/>
            <person name="Lutzoni F."/>
            <person name="Magnuson J."/>
            <person name="Mondo S."/>
            <person name="Nolan M."/>
            <person name="Ohm R."/>
            <person name="Pangilinan J."/>
            <person name="Park H.-J."/>
            <person name="Ramirez L."/>
            <person name="Alfaro M."/>
            <person name="Sun H."/>
            <person name="Tritt A."/>
            <person name="Yoshinaga Y."/>
            <person name="Zwiers L.-H."/>
            <person name="Turgeon B."/>
            <person name="Goodwin S."/>
            <person name="Spatafora J."/>
            <person name="Crous P."/>
            <person name="Grigoriev I."/>
        </authorList>
    </citation>
    <scope>NUCLEOTIDE SEQUENCE</scope>
    <source>
        <strain evidence="9">CBS 122367</strain>
    </source>
</reference>
<keyword evidence="6" id="KW-0677">Repeat</keyword>
<evidence type="ECO:0000256" key="4">
    <source>
        <dbReference type="ARBA" id="ARBA00022553"/>
    </source>
</evidence>
<feature type="domain" description="Carrier" evidence="8">
    <location>
        <begin position="2651"/>
        <end position="2724"/>
    </location>
</feature>
<evidence type="ECO:0000313" key="9">
    <source>
        <dbReference type="EMBL" id="KAF2687160.1"/>
    </source>
</evidence>
<accession>A0A6G1JAA1</accession>
<organism evidence="9 10">
    <name type="scientific">Lentithecium fluviatile CBS 122367</name>
    <dbReference type="NCBI Taxonomy" id="1168545"/>
    <lineage>
        <taxon>Eukaryota</taxon>
        <taxon>Fungi</taxon>
        <taxon>Dikarya</taxon>
        <taxon>Ascomycota</taxon>
        <taxon>Pezizomycotina</taxon>
        <taxon>Dothideomycetes</taxon>
        <taxon>Pleosporomycetidae</taxon>
        <taxon>Pleosporales</taxon>
        <taxon>Massarineae</taxon>
        <taxon>Lentitheciaceae</taxon>
        <taxon>Lentithecium</taxon>
    </lineage>
</organism>
<sequence length="5382" mass="597588">MLRDHGPIPELSILNKHPKLIDGPRFLHELVPTSSDTGAPAIDFRDNGSGRRTLTYQELHVQSDALAQRIVETLARLKNASAIVPVLLPQSPELYIALLAILKTGKAFCPIGLDTPKERLEFILRDVSAELVVTDAARGETLPRLAGLEALLVDHITPENNSASPTKTPFSKSAHLAYVLYTSGSTGVPKAVSVSHRAVTQSLLAHDRHIPRFSRFLQFAAPTFDVSIFEIFFPLHRGCTLVGCERAQMLNDLPGVITSLEVDAAELTPTVVSNLLRGRKSVPGLKLLLTIGEMLTRSVIDEFGGHGSVESILWGMYGPTEAAIHCTLQPSFSKYATVGAIGFPLDTVSAFIAEPVSESSQCSNISILPFGEIGELMIGGPQIADEYLNRPELSAASFVKHPEYGVLYRTGDKARLRQDCTLECLGRIVSGQVKLRGQRVELGEIEQLVLNVDACHSVAVMVIEDTLVAFCAVDPSRVSSAVILNTCRRWLPSYMVPSDIILLQQMPQLASGKIDKTTLKEQYQRDKYRDDSLPTRPNAENGCVITHVLQDALGRMIPADAGLDSMGLDSLRAIRIASTLRAQGYGVGPIDILSAPDIRALIAKCEKEKDNHIESGGSPNISINISDRIPELQGSHDDIEDILPCTPLQEAMLSETNTRPGAYCNWIEVEIHKPHSFLQIRGYLRELTQGNEILRSGFLNSTSASGSFVQIVWKNLAPSAIKEVNYFSRIYSLGSVDSLLRPFAVQVLVNGHKARLLFQIHHALYDGWSFDLMLRDFNHLITNKQLVARPQYREVIRYYIQLQGSDSLAKSRAYWAEVLRDYSPKGLPNFNGKVVQNNRLHSIRGECAVDSHSFLACADEHAINPQVFYQTAVAYVLSLYLGSSDVLIGSVTSGRTIPVTDVENIVGPCIASMPFRMETSGCSLIRNLLHNTQKTNREMLQHCTLPLQDIAKICGLRPGERLFEVLFVWQQSLISVDSESLQVTPVDSADDLEFKLTLEFEPHNGSVLYRITYDASILPESQIKYLVRQIDQVVNHFLANMDGELNDVSTCFSTELVSVANPTPIFDPPRYGPAHAIETRAVETPDKDALIVGGMVDGVMRAVEKVTYSSLNIRANRLSRALLEHGIGRDQLVCILMEKSADFYISVLAVLKAGCGYLPITPDTPAERTRIMLADAEVTICISNSDCSGTLQCGSFTVLALDQLDLSLYPDHDLGIPYNGSHVAYSVFTSGSTGKPKGIVVTQENLMSNLIHLSSLYPTPDGSRMLQSCSQAFDVSVFEIFFSWHVGMCLCTATMSDVFYNFEAAIDSLGITHLSLTPTVAGLVDPKIVPKVKFLVTAGEALTENVRRKWAGKGLFQGYGPSETTNICTVQPYVTAEDLINNIGKPFPNTSALVMMPGRDCILPRGAVGELCFGGAQVFRGYLKRPELNKEKIIDLPLYGRIYRSGDLGILLPNESILFAGRLDDQVKIRGQRVELGEITSLVLDHPAVECCTTLLHQHGNNSQGLITFWVPATVSVTAFGALPPAEYRSYVLDLFDTLSLQLPAYMIPTHLVPISQIPMTPQAKVDSRRLRKTFDSLPPAWLDHAAMDYDPKTEAGTFSSVEQTIADVLAQTLGMNSEEIGRTSSFFGLGLDSISAIRFSKGLRDAGLGHFTVSKILKNPTIERLSSAIAKEPQPGPKDEHLDRSLVNIFEPLQITQLLSDRGIQVQKVLPCTPLQEAMLFSDSLFGPSYHNIMVFTVNGDLDRLKRCWSLMLRRHEILRTAFVPTDHPQYAFAQVVFAPSSTQWDQLGASDDVSAYIEDVLPELIKAYQPPLRLAIQSSQSSTRLIFCCHHALYDGSAISTLLGDIQESYLGKELPPPVSYELFLKHVVTQDLHAADVFWAGCLDGFQPTFFPNLTFKPNNGEPQASSVVRPLDISLSKVLEHCQLNELSLLAVVQAAWAKLLHFCLGEEDLCFGNVVSGRTLPEEGLDRLVAPCFNTLPVRLKFSFRASNTELCKRLHLCNIESLPFQLTPLRRIQSKVLKEQGRLFDTLIILQQCSTPLNDSIWSLEDDIGEMDLPVVCEVLQHTDSDLLKVVLHYSDALLQRPDATVLAEIFNSALQSIIRFPDSPADDTVGFPTGLLGQSNMNFKSFNTPSGELLHSAFELNAFERPDGIALDFYDASGSKRTFTYGALNEMANQIAHALIEYGIGLEDLVPVHISKCPEFYASVLGVLKAGGAFAPVDPGLPEIRKRFMLSELRPKAILCLTGSLDWSADIRVLNATEVSQYSKGNPQIQSLRSTSLAYCLYTSGSTGLPKAVSMEHGAPLQTIESSRSLIPWKETSRLLQYAAITFDMCYYDCFLAWSLGFTICAAEQDTMLNDLAYTINILRVDLLDLTPSVAASLRRSEVPGVKWLYCIGEAMTFTVVEEWEGVCVNSYGPTEAAFCTTIFPACKEIKTSVIGKPFPTTCFAVFSAQCQRPVSMLGVGELHIGGSQLARGYYGKANLTEERFVQKCGQRFYKSGDMVRMLSDGNFDFLGRADDQVKVRGLRVELGEINHVIQHSDDRISDVITQILRQDAHSKGQLVCFLIHSEATDEERRAKLRFKAKQAAVDQLPAYMVPQFFLFLDRIPRSLAGKVDKKALAEIFAGSAEVNAYTNQSERDEHEYEWTANESRIREVFAKLSKTPLEVISPWTTIYQLGLDSISAAQIAATLRGQGIQVKAADVMKNMNCKDLAASVKRVSAARPAEAEFFDFRSFEQKHRRDVIRTCNIKHLNIEAVRPCTPLQNGMLSQFVAKDGDIYFNHVRLRLSSNVDLCRMRVAWEVAMRKHRMLRTGFAHIRDSKTPFAMIHYAHQSVPLPWYDAARQADSVGVWIGKSRRKAAKQLHLPPWCVRVVKEHGVTYADLGLLHAIFDALSLHLIFDDITRAYKDETVGTETPLDPLLSAIIQSIDEENTARNEFWKQMGTKAAPTRFPDLAPLRYDPAPSEVVTKPASRSLAELDVGCRKANISLQVAGMASWAALLSAYTGEPSVTFGVVLSGRNLEGSNTVAFPCITTVPFVCNSSHRKERVLREAMLTNANIQQNQSKPLNEIQRLMGYPNEPLFDSIFAYQKLSESGKKHDLWAVVEENATVEYPISIELEPQDGRLEYRLSFLPHVVPKEQASLMIDQLDHLLQLYIFEGSKRSPNATNTQSLYSVTPAKEPTLPSEARLLHEMVEQTAAKYPHRIALEFATSLHSGKCTSRKWTYTELDLEGNRVANLLLARGIRPGELVGVCFDKCPEASFAMLGILKAGCAFVALDPGAPTARKAFMIEDSGAKVVLSMKQQSVEIKDNMSTAVLNLDEVHWRAMSPKKPAIERNIIPQDRSYCLYTSGTTGIPKGCELTHENAVQALQSFQRLFAGHWDKSSRWLQFASFHFDVSVLEQYWSWCVGICVVSAPRDLIFEDLAISIRTLGITHIDLTPSLARVLHPDDVPSLCRGVFITGGESLKQEIIDVWGPKGVIYNGYGPTEATIGVTMYPRVPTNGKPSNIGPQFDNVGSYVLRPGSESPVLRGGVGELCVSGTLVGKGYLNRPDLTKERFPDLTDFNERVYRTGDLVRILHDGSFDFLGRADDQVKLRGQRLEIGEINSTIRQSANAVVDVATLVLKHPKQQKEQLISFVVTGSRARGEAKIVLEKSHELAQARQACQENLPPYMVPTHFVAVTKLPLSTNNKADARRLKDMYEGLTVNDLQLLSSIFQSKDEKWSNQEEKIRNVLKEVLGISEDFGKDTSFFELGMDSISVLGVLRALKQAGFSQAMASMIMTNATLRRLNKAFSTSTSASSDRGSILGAQQSITAIQHRHRRSVAETLFTDARNVEALAPCTPLQQGMIARSLEIENGLYFNVFRFQLTKTYEPQKLEDAWQDVVNSTQILRTAFVNTEDGFVQAALRRTPLRFEHIILSGGTATEGFLSQRKKDWVRRNQSVIKTPFELVLLSTPDHDLLVVHIFHALYDGNSIGLLFKSVWKAYNGCTIPPGLPFQSALPYGPLRSIHGAKEFWERHLTEKALRPFPTLIDQASGEHTAVSRMVNNLEGFEAARRGLNVTAQAIAQACWVSVLHRFVKGTVTVGMVVSGRSIDFERANELIGPLFNTIPYQYRPHQRETWASIIKRAHDFNTAAHPYQHTPLRQIMRWCKRGPSQPLFDTLFVYQVVDGDEEWAKNHVWELVNGGADPDYPLAIEVEQWGSEALRLNLVAQGHVLNEKIAGEFLDHLEAALRGALQDSDTVIETLSDEGEEVVNGTIRDGGRPMPISFDRKGDFEWTNIANMLREELANLTGTAPGDIDEATSILELGLDSIDAIKLSSRLKKRGINLPVSGIMRSLTIANMLQHVSRDKKKWNQRPSDMIYQSHKRRLESYLQNRGETKGVEQILPLTPLQEAMVAEMIASQYKRYYNHDVLKLEPGTDIERLQRAWTEVVKMSPMLRTSFIQVEDPSIDFSFAQVIRQEPHAFWYLKEVDGELDFPAIFESIRREAAKGFDSDPLFHVRLIQSPEHTYLVLSIAHALYDGWSLGLLHADVQQASNGELKPRPSYESALHEILTSSGSDAVAFWRDYLSGAKFFPFDRRQLSDKHDSWTLHRKEQASRISLAEMTSFVKKTNITLQTLGQTVYGMTLASYTRSLDVTFGSVLSGRDDEDRAKLLFPTMNTVAIRTILHGARVEMLQYVQDNFSNIKQWQHFPLRKALNLAGVQGSLFESLFIYQKSMDDGKAKTKKLYESIEGYSDVEYPVCVEMEVVGEELVWRCAVKEEVFDELGAQELLDRLDEVLKSIIEQPDASTIDFTTDGTSICGLSTFEDKHSRYAEAENDEGGSQMHERANSTTARAIREALAFVSKTPERDITEGMTIFHIGLDSISAIKVSSLLRKRNIILSVGEMLRAATVEKMAQIVDKRALLSEEKDYDASAVLEAALTGLNRAEVLRRAGIEETEVEQMLPATAGQVCMLSIWIKSQGSAFYPEFTYEVQGSIEFEALTKAWQDLVGTNSILRTRLLATENKHMPYVQVVFRESEANVLDITGWAEDRISRVNMERTSAQPYAYISALRSTKGWTLRLKVHHALYDGVSLPLLMQQLQNLCVGAEPPVSSSAASRFIASTSFTSARDNRKAYWTNYLKDITQHVVPQPISAPTSKVEIFKPGLIPSIEEVEALARNNGITTQALLLAAYAKLYAALTSTPGNQDVVIAIYLANRSLPIHDIAQAAIPTVNLVPLRVSAPLETDMLDAAAQIQLDIQEISSATNASASLWEINDWTGVKIDTFVNFLKLPDVEGELDSQVGGVKIVPVGQWSEAVSRVTKLRTVGFEVPDGLKNERVNSAYLHAIDVEATIRNGALDVGVFAPEEVLNLWDGEKLVDDIRLGLEGLVNDVM</sequence>
<evidence type="ECO:0000256" key="2">
    <source>
        <dbReference type="ARBA" id="ARBA00006432"/>
    </source>
</evidence>
<comment type="pathway">
    <text evidence="1">Siderophore biosynthesis.</text>
</comment>
<dbReference type="EMBL" id="MU005575">
    <property type="protein sequence ID" value="KAF2687160.1"/>
    <property type="molecule type" value="Genomic_DNA"/>
</dbReference>
<feature type="domain" description="Carrier" evidence="8">
    <location>
        <begin position="3725"/>
        <end position="3801"/>
    </location>
</feature>
<dbReference type="InterPro" id="IPR006162">
    <property type="entry name" value="Ppantetheine_attach_site"/>
</dbReference>
<dbReference type="Gene3D" id="3.30.559.10">
    <property type="entry name" value="Chloramphenicol acetyltransferase-like domain"/>
    <property type="match status" value="6"/>
</dbReference>
<dbReference type="InterPro" id="IPR009081">
    <property type="entry name" value="PP-bd_ACP"/>
</dbReference>
<dbReference type="InterPro" id="IPR045851">
    <property type="entry name" value="AMP-bd_C_sf"/>
</dbReference>
<dbReference type="GO" id="GO:0016874">
    <property type="term" value="F:ligase activity"/>
    <property type="evidence" value="ECO:0007669"/>
    <property type="project" value="UniProtKB-KW"/>
</dbReference>
<proteinExistence type="inferred from homology"/>
<dbReference type="InterPro" id="IPR042099">
    <property type="entry name" value="ANL_N_sf"/>
</dbReference>
<dbReference type="FunFam" id="3.30.559.30:FF:000030">
    <property type="entry name" value="Hydroxamate-type ferrichrome siderophore peptide synthetase"/>
    <property type="match status" value="1"/>
</dbReference>
<dbReference type="GO" id="GO:0043041">
    <property type="term" value="P:amino acid activation for nonribosomal peptide biosynthetic process"/>
    <property type="evidence" value="ECO:0007669"/>
    <property type="project" value="TreeGrafter"/>
</dbReference>
<dbReference type="PANTHER" id="PTHR45527">
    <property type="entry name" value="NONRIBOSOMAL PEPTIDE SYNTHETASE"/>
    <property type="match status" value="1"/>
</dbReference>
<dbReference type="InterPro" id="IPR023213">
    <property type="entry name" value="CAT-like_dom_sf"/>
</dbReference>
<dbReference type="SUPFAM" id="SSF47336">
    <property type="entry name" value="ACP-like"/>
    <property type="match status" value="5"/>
</dbReference>
<evidence type="ECO:0000256" key="3">
    <source>
        <dbReference type="ARBA" id="ARBA00022450"/>
    </source>
</evidence>
<dbReference type="GO" id="GO:0031177">
    <property type="term" value="F:phosphopantetheine binding"/>
    <property type="evidence" value="ECO:0007669"/>
    <property type="project" value="InterPro"/>
</dbReference>
<dbReference type="PROSITE" id="PS00012">
    <property type="entry name" value="PHOSPHOPANTETHEINE"/>
    <property type="match status" value="5"/>
</dbReference>
<keyword evidence="10" id="KW-1185">Reference proteome</keyword>
<name>A0A6G1JAA1_9PLEO</name>
<feature type="domain" description="Carrier" evidence="8">
    <location>
        <begin position="4835"/>
        <end position="4911"/>
    </location>
</feature>
<dbReference type="FunFam" id="3.40.50.980:FF:000001">
    <property type="entry name" value="Non-ribosomal peptide synthetase"/>
    <property type="match status" value="2"/>
</dbReference>
<dbReference type="Pfam" id="PF00501">
    <property type="entry name" value="AMP-binding"/>
    <property type="match status" value="4"/>
</dbReference>
<dbReference type="SMART" id="SM01294">
    <property type="entry name" value="PKS_PP_betabranch"/>
    <property type="match status" value="1"/>
</dbReference>
<dbReference type="InterPro" id="IPR020845">
    <property type="entry name" value="AMP-binding_CS"/>
</dbReference>
<dbReference type="SUPFAM" id="SSF56801">
    <property type="entry name" value="Acetyl-CoA synthetase-like"/>
    <property type="match status" value="4"/>
</dbReference>
<dbReference type="SMART" id="SM00823">
    <property type="entry name" value="PKS_PP"/>
    <property type="match status" value="5"/>
</dbReference>
<dbReference type="Gene3D" id="1.10.1200.10">
    <property type="entry name" value="ACP-like"/>
    <property type="match status" value="5"/>
</dbReference>
<dbReference type="FunFam" id="3.40.50.12780:FF:000024">
    <property type="entry name" value="Nonribosomal siderophore peptide synthase SidC"/>
    <property type="match status" value="2"/>
</dbReference>
<feature type="domain" description="Carrier" evidence="8">
    <location>
        <begin position="1600"/>
        <end position="1674"/>
    </location>
</feature>
<dbReference type="InterPro" id="IPR010071">
    <property type="entry name" value="AA_adenyl_dom"/>
</dbReference>
<dbReference type="InterPro" id="IPR001242">
    <property type="entry name" value="Condensation_dom"/>
</dbReference>
<evidence type="ECO:0000256" key="5">
    <source>
        <dbReference type="ARBA" id="ARBA00022598"/>
    </source>
</evidence>
<dbReference type="NCBIfam" id="NF003417">
    <property type="entry name" value="PRK04813.1"/>
    <property type="match status" value="4"/>
</dbReference>
<dbReference type="Gene3D" id="3.30.300.30">
    <property type="match status" value="4"/>
</dbReference>
<dbReference type="PROSITE" id="PS50075">
    <property type="entry name" value="CARRIER"/>
    <property type="match status" value="6"/>
</dbReference>
<evidence type="ECO:0000256" key="6">
    <source>
        <dbReference type="ARBA" id="ARBA00022737"/>
    </source>
</evidence>